<sequence>MNNNYRVGITGPMSEINFGDYAMVINNIFDIGVRDITIFSYNKGFSDKIMEDYCGDFNVSSVEVKLAENNIKDFNNDVKESPKVGFLPFNFPTETPIDILYRTENLDEIRSYIKNIDILVVNGGGYFNHLWNNSLWRSDMLKKIIVPMIVANQFKKKIVFTGNGFGPFDQSEEFFNYIFNYLNNTTFAVRDRMYSKGYLNKIGIKEENIEFIPDDLYIINEKIINLPKKNEMDFSKVGKYIAVELYYPLEEIKSYLPELKKFSENMYKKYGLSIIFIPFDFQRGGMWQGEFLSENLENFYFYDLNKSGYMPIQDLHQIINNAEMVMCTRYHALVLAVGSGIPVINMIKKVCDDHRYYFNKNFGLLEYAFEGLEFNEMDFLKINFLDTLKYVEENFNEIIEKQKELYENDQYIKNKENLKSIRNEYFKKIK</sequence>
<dbReference type="AlphaFoldDB" id="A0A4S2DMQ7"/>
<dbReference type="GO" id="GO:0016740">
    <property type="term" value="F:transferase activity"/>
    <property type="evidence" value="ECO:0007669"/>
    <property type="project" value="UniProtKB-KW"/>
</dbReference>
<dbReference type="EMBL" id="SRYR01000003">
    <property type="protein sequence ID" value="TGY42353.1"/>
    <property type="molecule type" value="Genomic_DNA"/>
</dbReference>
<comment type="caution">
    <text evidence="2">The sequence shown here is derived from an EMBL/GenBank/DDBJ whole genome shotgun (WGS) entry which is preliminary data.</text>
</comment>
<organism evidence="2 3">
    <name type="scientific">Clostridium sartagoforme</name>
    <dbReference type="NCBI Taxonomy" id="84031"/>
    <lineage>
        <taxon>Bacteria</taxon>
        <taxon>Bacillati</taxon>
        <taxon>Bacillota</taxon>
        <taxon>Clostridia</taxon>
        <taxon>Eubacteriales</taxon>
        <taxon>Clostridiaceae</taxon>
        <taxon>Clostridium</taxon>
    </lineage>
</organism>
<dbReference type="RefSeq" id="WP_136006596.1">
    <property type="nucleotide sequence ID" value="NZ_SRYR01000003.1"/>
</dbReference>
<dbReference type="PANTHER" id="PTHR36836">
    <property type="entry name" value="COLANIC ACID BIOSYNTHESIS PROTEIN WCAK"/>
    <property type="match status" value="1"/>
</dbReference>
<dbReference type="Pfam" id="PF04230">
    <property type="entry name" value="PS_pyruv_trans"/>
    <property type="match status" value="1"/>
</dbReference>
<evidence type="ECO:0000313" key="3">
    <source>
        <dbReference type="Proteomes" id="UP000306888"/>
    </source>
</evidence>
<reference evidence="2 3" key="1">
    <citation type="submission" date="2019-04" db="EMBL/GenBank/DDBJ databases">
        <title>Microbes associate with the intestines of laboratory mice.</title>
        <authorList>
            <person name="Navarre W."/>
            <person name="Wong E."/>
            <person name="Huang K."/>
            <person name="Tropini C."/>
            <person name="Ng K."/>
            <person name="Yu B."/>
        </authorList>
    </citation>
    <scope>NUCLEOTIDE SEQUENCE [LARGE SCALE GENOMIC DNA]</scope>
    <source>
        <strain evidence="2 3">NM50_B9-20</strain>
    </source>
</reference>
<evidence type="ECO:0000259" key="1">
    <source>
        <dbReference type="Pfam" id="PF04230"/>
    </source>
</evidence>
<protein>
    <submittedName>
        <fullName evidence="2">Polysaccharide pyruvyl transferase family protein</fullName>
    </submittedName>
</protein>
<dbReference type="PANTHER" id="PTHR36836:SF1">
    <property type="entry name" value="COLANIC ACID BIOSYNTHESIS PROTEIN WCAK"/>
    <property type="match status" value="1"/>
</dbReference>
<feature type="domain" description="Polysaccharide pyruvyl transferase" evidence="1">
    <location>
        <begin position="97"/>
        <end position="345"/>
    </location>
</feature>
<keyword evidence="3" id="KW-1185">Reference proteome</keyword>
<dbReference type="InterPro" id="IPR007345">
    <property type="entry name" value="Polysacch_pyruvyl_Trfase"/>
</dbReference>
<dbReference type="OrthoDB" id="3199616at2"/>
<dbReference type="Proteomes" id="UP000306888">
    <property type="component" value="Unassembled WGS sequence"/>
</dbReference>
<evidence type="ECO:0000313" key="2">
    <source>
        <dbReference type="EMBL" id="TGY42353.1"/>
    </source>
</evidence>
<keyword evidence="2" id="KW-0808">Transferase</keyword>
<proteinExistence type="predicted"/>
<gene>
    <name evidence="2" type="ORF">E5347_09030</name>
</gene>
<accession>A0A4S2DMQ7</accession>
<name>A0A4S2DMQ7_9CLOT</name>